<dbReference type="WBParaSite" id="SBAD_0000502201-mRNA-1">
    <property type="protein sequence ID" value="SBAD_0000502201-mRNA-1"/>
    <property type="gene ID" value="SBAD_0000502201"/>
</dbReference>
<dbReference type="EMBL" id="UZAM01008573">
    <property type="protein sequence ID" value="VDP05490.1"/>
    <property type="molecule type" value="Genomic_DNA"/>
</dbReference>
<dbReference type="OrthoDB" id="10584736at2759"/>
<proteinExistence type="predicted"/>
<feature type="compositionally biased region" description="Basic and acidic residues" evidence="1">
    <location>
        <begin position="7"/>
        <end position="48"/>
    </location>
</feature>
<evidence type="ECO:0000313" key="2">
    <source>
        <dbReference type="EMBL" id="VDP05490.1"/>
    </source>
</evidence>
<organism evidence="4">
    <name type="scientific">Soboliphyme baturini</name>
    <dbReference type="NCBI Taxonomy" id="241478"/>
    <lineage>
        <taxon>Eukaryota</taxon>
        <taxon>Metazoa</taxon>
        <taxon>Ecdysozoa</taxon>
        <taxon>Nematoda</taxon>
        <taxon>Enoplea</taxon>
        <taxon>Dorylaimia</taxon>
        <taxon>Dioctophymatida</taxon>
        <taxon>Dioctophymatoidea</taxon>
        <taxon>Soboliphymatidae</taxon>
        <taxon>Soboliphyme</taxon>
    </lineage>
</organism>
<accession>A0A183IMH8</accession>
<reference evidence="4" key="1">
    <citation type="submission" date="2016-06" db="UniProtKB">
        <authorList>
            <consortium name="WormBaseParasite"/>
        </authorList>
    </citation>
    <scope>IDENTIFICATION</scope>
</reference>
<feature type="compositionally biased region" description="Low complexity" evidence="1">
    <location>
        <begin position="50"/>
        <end position="66"/>
    </location>
</feature>
<dbReference type="AlphaFoldDB" id="A0A183IMH8"/>
<evidence type="ECO:0000313" key="4">
    <source>
        <dbReference type="WBParaSite" id="SBAD_0000502201-mRNA-1"/>
    </source>
</evidence>
<reference evidence="2 3" key="2">
    <citation type="submission" date="2018-11" db="EMBL/GenBank/DDBJ databases">
        <authorList>
            <consortium name="Pathogen Informatics"/>
        </authorList>
    </citation>
    <scope>NUCLEOTIDE SEQUENCE [LARGE SCALE GENOMIC DNA]</scope>
</reference>
<gene>
    <name evidence="2" type="ORF">SBAD_LOCUS4824</name>
</gene>
<evidence type="ECO:0000256" key="1">
    <source>
        <dbReference type="SAM" id="MobiDB-lite"/>
    </source>
</evidence>
<feature type="region of interest" description="Disordered" evidence="1">
    <location>
        <begin position="1"/>
        <end position="66"/>
    </location>
</feature>
<dbReference type="Proteomes" id="UP000270296">
    <property type="component" value="Unassembled WGS sequence"/>
</dbReference>
<name>A0A183IMH8_9BILA</name>
<evidence type="ECO:0000313" key="3">
    <source>
        <dbReference type="Proteomes" id="UP000270296"/>
    </source>
</evidence>
<sequence>MPEDVEEKPKTFRSEGDGDEGKDVARPRCDIVTEEKGDISRMAEDEIPKSTPAAQQPSTSASAARNNVSSAAAAAAASASKRAAHGKNSAFSSSSSVLCSSDLPPRVALFFTKNVAFADAAAAAAAFRKFSFSVPQNGFSSATPLNTALYLPYSYAAAAAANMSPLMMQVLSSFLTTGHSSNGEGRSWKQTSLLNQLFLCVLFFCRFEMLHALVQVRRGLCRRRF</sequence>
<keyword evidence="3" id="KW-1185">Reference proteome</keyword>
<protein>
    <submittedName>
        <fullName evidence="2 4">Uncharacterized protein</fullName>
    </submittedName>
</protein>